<keyword evidence="5 17" id="KW-0732">Signal</keyword>
<evidence type="ECO:0000256" key="10">
    <source>
        <dbReference type="ARBA" id="ARBA00023136"/>
    </source>
</evidence>
<dbReference type="RefSeq" id="XP_032826940.1">
    <property type="nucleotide sequence ID" value="XM_032971049.1"/>
</dbReference>
<dbReference type="Pfam" id="PF00028">
    <property type="entry name" value="Cadherin"/>
    <property type="match status" value="5"/>
</dbReference>
<dbReference type="SUPFAM" id="SSF49313">
    <property type="entry name" value="Cadherin-like"/>
    <property type="match status" value="5"/>
</dbReference>
<evidence type="ECO:0000256" key="5">
    <source>
        <dbReference type="ARBA" id="ARBA00022729"/>
    </source>
</evidence>
<dbReference type="FunFam" id="2.60.40.60:FF:000009">
    <property type="entry name" value="Cadherin 24"/>
    <property type="match status" value="1"/>
</dbReference>
<feature type="signal peptide" evidence="17">
    <location>
        <begin position="1"/>
        <end position="33"/>
    </location>
</feature>
<dbReference type="AlphaFoldDB" id="A0AAJ7XA87"/>
<evidence type="ECO:0000256" key="6">
    <source>
        <dbReference type="ARBA" id="ARBA00022737"/>
    </source>
</evidence>
<evidence type="ECO:0000259" key="18">
    <source>
        <dbReference type="PROSITE" id="PS50268"/>
    </source>
</evidence>
<dbReference type="SMART" id="SM00112">
    <property type="entry name" value="CA"/>
    <property type="match status" value="4"/>
</dbReference>
<dbReference type="Gene3D" id="2.60.40.60">
    <property type="entry name" value="Cadherins"/>
    <property type="match status" value="5"/>
</dbReference>
<comment type="subcellular location">
    <subcellularLocation>
        <location evidence="1 13">Cell membrane</location>
        <topology evidence="1 13">Single-pass type I membrane protein</topology>
    </subcellularLocation>
</comment>
<dbReference type="FunFam" id="4.10.900.10:FF:000001">
    <property type="entry name" value="Cadherin 2"/>
    <property type="match status" value="1"/>
</dbReference>
<evidence type="ECO:0000256" key="8">
    <source>
        <dbReference type="ARBA" id="ARBA00022889"/>
    </source>
</evidence>
<feature type="region of interest" description="Disordered" evidence="15">
    <location>
        <begin position="708"/>
        <end position="755"/>
    </location>
</feature>
<evidence type="ECO:0000313" key="20">
    <source>
        <dbReference type="RefSeq" id="XP_032826939.1"/>
    </source>
</evidence>
<name>A0AAJ7XA87_PETMA</name>
<dbReference type="GO" id="GO:0007043">
    <property type="term" value="P:cell-cell junction assembly"/>
    <property type="evidence" value="ECO:0007669"/>
    <property type="project" value="TreeGrafter"/>
</dbReference>
<keyword evidence="6" id="KW-0677">Repeat</keyword>
<keyword evidence="4" id="KW-0479">Metal-binding</keyword>
<dbReference type="GO" id="GO:0034332">
    <property type="term" value="P:adherens junction organization"/>
    <property type="evidence" value="ECO:0007669"/>
    <property type="project" value="TreeGrafter"/>
</dbReference>
<dbReference type="CDD" id="cd11304">
    <property type="entry name" value="Cadherin_repeat"/>
    <property type="match status" value="5"/>
</dbReference>
<dbReference type="GO" id="GO:0016342">
    <property type="term" value="C:catenin complex"/>
    <property type="evidence" value="ECO:0007669"/>
    <property type="project" value="TreeGrafter"/>
</dbReference>
<keyword evidence="2" id="KW-1003">Cell membrane</keyword>
<feature type="domain" description="Cadherin" evidence="18">
    <location>
        <begin position="276"/>
        <end position="396"/>
    </location>
</feature>
<dbReference type="GO" id="GO:0016339">
    <property type="term" value="P:calcium-dependent cell-cell adhesion via plasma membrane cell adhesion molecules"/>
    <property type="evidence" value="ECO:0007669"/>
    <property type="project" value="TreeGrafter"/>
</dbReference>
<dbReference type="GO" id="GO:0008013">
    <property type="term" value="F:beta-catenin binding"/>
    <property type="evidence" value="ECO:0007669"/>
    <property type="project" value="TreeGrafter"/>
</dbReference>
<evidence type="ECO:0000256" key="3">
    <source>
        <dbReference type="ARBA" id="ARBA00022692"/>
    </source>
</evidence>
<keyword evidence="9 16" id="KW-1133">Transmembrane helix</keyword>
<feature type="domain" description="Cadherin" evidence="18">
    <location>
        <begin position="86"/>
        <end position="166"/>
    </location>
</feature>
<feature type="compositionally biased region" description="Basic residues" evidence="15">
    <location>
        <begin position="780"/>
        <end position="798"/>
    </location>
</feature>
<dbReference type="FunFam" id="2.60.40.60:FF:000008">
    <property type="entry name" value="Cadherin 24"/>
    <property type="match status" value="1"/>
</dbReference>
<dbReference type="FunFam" id="2.60.40.60:FF:000017">
    <property type="entry name" value="Cadherin 24"/>
    <property type="match status" value="1"/>
</dbReference>
<feature type="compositionally biased region" description="Low complexity" evidence="15">
    <location>
        <begin position="892"/>
        <end position="904"/>
    </location>
</feature>
<dbReference type="KEGG" id="pmrn:116952044"/>
<dbReference type="GO" id="GO:0005509">
    <property type="term" value="F:calcium ion binding"/>
    <property type="evidence" value="ECO:0007669"/>
    <property type="project" value="UniProtKB-UniRule"/>
</dbReference>
<dbReference type="PROSITE" id="PS00232">
    <property type="entry name" value="CADHERIN_1"/>
    <property type="match status" value="2"/>
</dbReference>
<feature type="region of interest" description="Disordered" evidence="15">
    <location>
        <begin position="769"/>
        <end position="839"/>
    </location>
</feature>
<dbReference type="FunFam" id="2.60.40.60:FF:000012">
    <property type="entry name" value="Cadherin 24"/>
    <property type="match status" value="1"/>
</dbReference>
<feature type="transmembrane region" description="Helical" evidence="16">
    <location>
        <begin position="631"/>
        <end position="654"/>
    </location>
</feature>
<evidence type="ECO:0000256" key="4">
    <source>
        <dbReference type="ARBA" id="ARBA00022723"/>
    </source>
</evidence>
<dbReference type="GO" id="GO:0000902">
    <property type="term" value="P:cell morphogenesis"/>
    <property type="evidence" value="ECO:0007669"/>
    <property type="project" value="TreeGrafter"/>
</dbReference>
<dbReference type="GO" id="GO:0007156">
    <property type="term" value="P:homophilic cell adhesion via plasma membrane adhesion molecules"/>
    <property type="evidence" value="ECO:0007669"/>
    <property type="project" value="InterPro"/>
</dbReference>
<evidence type="ECO:0000256" key="2">
    <source>
        <dbReference type="ARBA" id="ARBA00022475"/>
    </source>
</evidence>
<keyword evidence="8 13" id="KW-0130">Cell adhesion</keyword>
<dbReference type="InterPro" id="IPR002126">
    <property type="entry name" value="Cadherin-like_dom"/>
</dbReference>
<dbReference type="PANTHER" id="PTHR24027">
    <property type="entry name" value="CADHERIN-23"/>
    <property type="match status" value="1"/>
</dbReference>
<evidence type="ECO:0000256" key="15">
    <source>
        <dbReference type="SAM" id="MobiDB-lite"/>
    </source>
</evidence>
<keyword evidence="19" id="KW-1185">Reference proteome</keyword>
<evidence type="ECO:0000313" key="19">
    <source>
        <dbReference type="Proteomes" id="UP001318040"/>
    </source>
</evidence>
<dbReference type="RefSeq" id="XP_032826939.1">
    <property type="nucleotide sequence ID" value="XM_032971048.1"/>
</dbReference>
<dbReference type="PRINTS" id="PR00205">
    <property type="entry name" value="CADHERIN"/>
</dbReference>
<dbReference type="GO" id="GO:0045296">
    <property type="term" value="F:cadherin binding"/>
    <property type="evidence" value="ECO:0007669"/>
    <property type="project" value="TreeGrafter"/>
</dbReference>
<evidence type="ECO:0000256" key="9">
    <source>
        <dbReference type="ARBA" id="ARBA00022989"/>
    </source>
</evidence>
<accession>A0AAJ7XA87</accession>
<feature type="chain" id="PRO_5044709707" evidence="17">
    <location>
        <begin position="34"/>
        <end position="1007"/>
    </location>
</feature>
<feature type="domain" description="Cadherin" evidence="18">
    <location>
        <begin position="397"/>
        <end position="501"/>
    </location>
</feature>
<dbReference type="InterPro" id="IPR015919">
    <property type="entry name" value="Cadherin-like_sf"/>
</dbReference>
<feature type="compositionally biased region" description="Basic residues" evidence="15">
    <location>
        <begin position="723"/>
        <end position="747"/>
    </location>
</feature>
<keyword evidence="3 13" id="KW-0812">Transmembrane</keyword>
<evidence type="ECO:0000256" key="16">
    <source>
        <dbReference type="SAM" id="Phobius"/>
    </source>
</evidence>
<reference evidence="20 21" key="1">
    <citation type="submission" date="2025-04" db="UniProtKB">
        <authorList>
            <consortium name="RefSeq"/>
        </authorList>
    </citation>
    <scope>IDENTIFICATION</scope>
    <source>
        <tissue evidence="20 21">Sperm</tissue>
    </source>
</reference>
<dbReference type="GO" id="GO:0016477">
    <property type="term" value="P:cell migration"/>
    <property type="evidence" value="ECO:0007669"/>
    <property type="project" value="TreeGrafter"/>
</dbReference>
<dbReference type="Proteomes" id="UP001318040">
    <property type="component" value="Chromosome 45"/>
</dbReference>
<feature type="compositionally biased region" description="Low complexity" evidence="15">
    <location>
        <begin position="801"/>
        <end position="837"/>
    </location>
</feature>
<evidence type="ECO:0000256" key="12">
    <source>
        <dbReference type="PROSITE-ProRule" id="PRU00043"/>
    </source>
</evidence>
<feature type="domain" description="Cadherin" evidence="18">
    <location>
        <begin position="501"/>
        <end position="630"/>
    </location>
</feature>
<evidence type="ECO:0000256" key="17">
    <source>
        <dbReference type="SAM" id="SignalP"/>
    </source>
</evidence>
<sequence>MRSAGFDLPLLGGAVLLLLLLVVALAPLQPATAAWQAIQPGQGQAQGQGQDLGLARRSKRSWVWNQFFVVEEFKMPEPFKIGKLHSDQDPGDGSVLYLLTGEGAGSLFTIDEHTGDIRVSQALDREQQSLYTLLAQVVDAVTRQPLEPPTQFVVKVQDINDNEPRFPDEPYHASVPEMSPIGTSVTRVTATDADDSSYGNSARVVYRLLEGQPYFSIDANTGEIRTAHSNLDREARSLFRVVIEGKDMAGQKGGLTGTATVTITLEDVNDNAPLFPQGTYRASVSEAAVPGTTVGRVRAQDADEGDNARVDYRIVAGDRAGAFSIATDPSTQDGVVTLAQPLDYERKHAYTLTVEAWNPVAGGGSSGSGGSTAAVPLAGSARILVSVEDADEGPVFSPAAYEFEVAESQGPRHPLGTVTALDPDAAARPVRYSIDRNTDVDRHFDVDPLTGVLTVARPLDRESTEVFNITVIATQADDQALVGRAPVTVRVLDVNDNAPELLGPDELVLCENTPPGQAVHTFSAVDRDENHVSSPVKISLSSPSSNSNFTLTDHHNGTASLSLRRRLSRGGAEELSTLGLVLPLSVVLEDSGSPGALSSTATVRVRVCACSRRGAVTACTLQALAVLPAGLSVHALIAILACLLILLILILLFVSVRRRKKKAPSLPEDDDICENIVRYDEEGGGEEDTATFDLVTLTYPHARPLTSSACSGGGGGGGAHHNNNNHHHHGNNNNSHHHNNHHHHHNINNHDGVRQPNRVPLATAAVAATTTAASTASNNRYHHSHHNQQQHRHQHHHLPPTTTSCSGGGTTAATAAAAANHSGSSNNNGGGAAAPSGVRSRAGTCMDEFIQVRLREVDADPAAPPYDSVQVYGYEGSGSSVAGSLGSLSSLGSLGSEASSRSQGAPSTSTDGDQSYDYLHEWGPRFRTLAHLYGHAASATAAAAAAAAAPATATAGAAAAVGAASAAAASAAAGSGSAVAAVGAAGAAAAAAAAVGMAGKNVDRGGG</sequence>
<comment type="function">
    <text evidence="14">Cadherins are calcium-dependent cell adhesion proteins.</text>
</comment>
<evidence type="ECO:0000256" key="1">
    <source>
        <dbReference type="ARBA" id="ARBA00004251"/>
    </source>
</evidence>
<proteinExistence type="predicted"/>
<dbReference type="GO" id="GO:0005912">
    <property type="term" value="C:adherens junction"/>
    <property type="evidence" value="ECO:0007669"/>
    <property type="project" value="TreeGrafter"/>
</dbReference>
<keyword evidence="11" id="KW-0325">Glycoprotein</keyword>
<evidence type="ECO:0000256" key="13">
    <source>
        <dbReference type="RuleBase" id="RU003318"/>
    </source>
</evidence>
<protein>
    <submittedName>
        <fullName evidence="20 21">Cadherin-7-like</fullName>
    </submittedName>
</protein>
<feature type="region of interest" description="Disordered" evidence="15">
    <location>
        <begin position="892"/>
        <end position="916"/>
    </location>
</feature>
<dbReference type="InterPro" id="IPR020894">
    <property type="entry name" value="Cadherin_CS"/>
</dbReference>
<dbReference type="InterPro" id="IPR039808">
    <property type="entry name" value="Cadherin"/>
</dbReference>
<keyword evidence="7 12" id="KW-0106">Calcium</keyword>
<evidence type="ECO:0000256" key="7">
    <source>
        <dbReference type="ARBA" id="ARBA00022837"/>
    </source>
</evidence>
<dbReference type="InterPro" id="IPR027397">
    <property type="entry name" value="Catenin-bd_sf"/>
</dbReference>
<dbReference type="GO" id="GO:0044331">
    <property type="term" value="P:cell-cell adhesion mediated by cadherin"/>
    <property type="evidence" value="ECO:0007669"/>
    <property type="project" value="TreeGrafter"/>
</dbReference>
<feature type="domain" description="Cadherin" evidence="18">
    <location>
        <begin position="167"/>
        <end position="275"/>
    </location>
</feature>
<gene>
    <name evidence="20 21" type="primary">LOC116952044</name>
</gene>
<keyword evidence="10 16" id="KW-0472">Membrane</keyword>
<evidence type="ECO:0000256" key="11">
    <source>
        <dbReference type="ARBA" id="ARBA00023180"/>
    </source>
</evidence>
<dbReference type="PANTHER" id="PTHR24027:SF422">
    <property type="entry name" value="CADHERIN DOMAIN-CONTAINING PROTEIN"/>
    <property type="match status" value="1"/>
</dbReference>
<organism evidence="19 21">
    <name type="scientific">Petromyzon marinus</name>
    <name type="common">Sea lamprey</name>
    <dbReference type="NCBI Taxonomy" id="7757"/>
    <lineage>
        <taxon>Eukaryota</taxon>
        <taxon>Metazoa</taxon>
        <taxon>Chordata</taxon>
        <taxon>Craniata</taxon>
        <taxon>Vertebrata</taxon>
        <taxon>Cyclostomata</taxon>
        <taxon>Hyperoartia</taxon>
        <taxon>Petromyzontiformes</taxon>
        <taxon>Petromyzontidae</taxon>
        <taxon>Petromyzon</taxon>
    </lineage>
</organism>
<dbReference type="Pfam" id="PF01049">
    <property type="entry name" value="CADH_Y-type_LIR"/>
    <property type="match status" value="1"/>
</dbReference>
<evidence type="ECO:0000313" key="21">
    <source>
        <dbReference type="RefSeq" id="XP_032826940.1"/>
    </source>
</evidence>
<evidence type="ECO:0000256" key="14">
    <source>
        <dbReference type="RuleBase" id="RU004357"/>
    </source>
</evidence>
<dbReference type="PROSITE" id="PS50268">
    <property type="entry name" value="CADHERIN_2"/>
    <property type="match status" value="5"/>
</dbReference>
<dbReference type="Gene3D" id="4.10.900.10">
    <property type="entry name" value="TCF3-CBD (Catenin binding domain)"/>
    <property type="match status" value="1"/>
</dbReference>
<dbReference type="InterPro" id="IPR000233">
    <property type="entry name" value="Cadherin_Y-type_LIR"/>
</dbReference>